<dbReference type="PANTHER" id="PTHR22911">
    <property type="entry name" value="ACYL-MALONYL CONDENSING ENZYME-RELATED"/>
    <property type="match status" value="1"/>
</dbReference>
<evidence type="ECO:0000256" key="1">
    <source>
        <dbReference type="ARBA" id="ARBA00004141"/>
    </source>
</evidence>
<dbReference type="Proteomes" id="UP000028826">
    <property type="component" value="Unassembled WGS sequence"/>
</dbReference>
<dbReference type="GO" id="GO:0016020">
    <property type="term" value="C:membrane"/>
    <property type="evidence" value="ECO:0007669"/>
    <property type="project" value="UniProtKB-SubCell"/>
</dbReference>
<dbReference type="InterPro" id="IPR037185">
    <property type="entry name" value="EmrE-like"/>
</dbReference>
<comment type="similarity">
    <text evidence="2">Belongs to the drug/metabolite transporter (DMT) superfamily. 10 TMS drug/metabolite exporter (DME) (TC 2.A.7.3) family.</text>
</comment>
<dbReference type="PANTHER" id="PTHR22911:SF6">
    <property type="entry name" value="SOLUTE CARRIER FAMILY 35 MEMBER G1"/>
    <property type="match status" value="1"/>
</dbReference>
<keyword evidence="4" id="KW-1133">Transmembrane helix</keyword>
<dbReference type="Pfam" id="PF00892">
    <property type="entry name" value="EamA"/>
    <property type="match status" value="2"/>
</dbReference>
<gene>
    <name evidence="6" type="ORF">CN97_00945</name>
</gene>
<dbReference type="STRING" id="195105.CN97_00945"/>
<dbReference type="AlphaFoldDB" id="A0A086XZ56"/>
<dbReference type="Gene3D" id="1.10.3730.20">
    <property type="match status" value="2"/>
</dbReference>
<name>A0A086XZ56_9RHOB</name>
<comment type="caution">
    <text evidence="6">The sequence shown here is derived from an EMBL/GenBank/DDBJ whole genome shotgun (WGS) entry which is preliminary data.</text>
</comment>
<keyword evidence="7" id="KW-1185">Reference proteome</keyword>
<dbReference type="eggNOG" id="COG0697">
    <property type="taxonomic scope" value="Bacteria"/>
</dbReference>
<protein>
    <submittedName>
        <fullName evidence="6">Peptide ABC transporter permease</fullName>
    </submittedName>
</protein>
<reference evidence="6 7" key="1">
    <citation type="submission" date="2014-03" db="EMBL/GenBank/DDBJ databases">
        <title>Genome of Haematobacter massiliensis CCUG 47968.</title>
        <authorList>
            <person name="Wang D."/>
            <person name="Wang G."/>
        </authorList>
    </citation>
    <scope>NUCLEOTIDE SEQUENCE [LARGE SCALE GENOMIC DNA]</scope>
    <source>
        <strain evidence="6 7">CCUG 47968</strain>
    </source>
</reference>
<proteinExistence type="inferred from homology"/>
<comment type="subcellular location">
    <subcellularLocation>
        <location evidence="1">Membrane</location>
        <topology evidence="1">Multi-pass membrane protein</topology>
    </subcellularLocation>
</comment>
<organism evidence="6 7">
    <name type="scientific">Haematobacter massiliensis</name>
    <dbReference type="NCBI Taxonomy" id="195105"/>
    <lineage>
        <taxon>Bacteria</taxon>
        <taxon>Pseudomonadati</taxon>
        <taxon>Pseudomonadota</taxon>
        <taxon>Alphaproteobacteria</taxon>
        <taxon>Rhodobacterales</taxon>
        <taxon>Paracoccaceae</taxon>
        <taxon>Haematobacter</taxon>
    </lineage>
</organism>
<evidence type="ECO:0000256" key="5">
    <source>
        <dbReference type="ARBA" id="ARBA00023136"/>
    </source>
</evidence>
<sequence length="308" mass="33040">MATVTVPPVSMEADSQPLAGMLWMFASGLSFVGVNVFVKIFGQGLPAAESAFLRFGFGLLFLLPLAPAFLRQRPSRRVMAEIWARGGLHAVGVICWFYAMTAIPLQEVTAINYLTPIYVTLGAAVFFGERLAMRRIAAILVAIIGVMVILRPGVREVEPGHLAMLTTTACFGASFLFAKRLSEEMNPALVVAWMSVTVTLLLAPLAFMNWVQPSLAELGGMAVVAGCATFGHYAMTRAFRLAPVSVTQPVTFLQLIWATLIGAVAFGEAADIWVVVGAAMIISAVAYVTLREARLKRGQTPLGVTESS</sequence>
<evidence type="ECO:0000256" key="4">
    <source>
        <dbReference type="ARBA" id="ARBA00022989"/>
    </source>
</evidence>
<dbReference type="EMBL" id="JGYG01000011">
    <property type="protein sequence ID" value="KFI27306.1"/>
    <property type="molecule type" value="Genomic_DNA"/>
</dbReference>
<dbReference type="RefSeq" id="WP_051911287.1">
    <property type="nucleotide sequence ID" value="NZ_JGYG01000011.1"/>
</dbReference>
<dbReference type="OrthoDB" id="7374604at2"/>
<dbReference type="InterPro" id="IPR000620">
    <property type="entry name" value="EamA_dom"/>
</dbReference>
<accession>A0A086XZ56</accession>
<evidence type="ECO:0000313" key="7">
    <source>
        <dbReference type="Proteomes" id="UP000028826"/>
    </source>
</evidence>
<keyword evidence="5" id="KW-0472">Membrane</keyword>
<evidence type="ECO:0000256" key="2">
    <source>
        <dbReference type="ARBA" id="ARBA00009853"/>
    </source>
</evidence>
<keyword evidence="3" id="KW-0812">Transmembrane</keyword>
<evidence type="ECO:0000313" key="6">
    <source>
        <dbReference type="EMBL" id="KFI27306.1"/>
    </source>
</evidence>
<dbReference type="SUPFAM" id="SSF103481">
    <property type="entry name" value="Multidrug resistance efflux transporter EmrE"/>
    <property type="match status" value="2"/>
</dbReference>
<evidence type="ECO:0000256" key="3">
    <source>
        <dbReference type="ARBA" id="ARBA00022692"/>
    </source>
</evidence>